<accession>A0A8S1C8B1</accession>
<gene>
    <name evidence="15" type="ORF">CLODIP_2_CD06839</name>
</gene>
<evidence type="ECO:0000256" key="5">
    <source>
        <dbReference type="ARBA" id="ARBA00022692"/>
    </source>
</evidence>
<dbReference type="GO" id="GO:0072320">
    <property type="term" value="F:volume-sensitive chloride channel activity"/>
    <property type="evidence" value="ECO:0007669"/>
    <property type="project" value="TreeGrafter"/>
</dbReference>
<keyword evidence="6 13" id="KW-1133">Transmembrane helix</keyword>
<dbReference type="EMBL" id="CADEPI010000037">
    <property type="protein sequence ID" value="CAB3368332.1"/>
    <property type="molecule type" value="Genomic_DNA"/>
</dbReference>
<evidence type="ECO:0000256" key="10">
    <source>
        <dbReference type="ARBA" id="ARBA00023180"/>
    </source>
</evidence>
<keyword evidence="7 13" id="KW-0406">Ion transport</keyword>
<comment type="similarity">
    <text evidence="2 13">Belongs to the tweety family.</text>
</comment>
<proteinExistence type="inferred from homology"/>
<evidence type="ECO:0000256" key="11">
    <source>
        <dbReference type="ARBA" id="ARBA00023214"/>
    </source>
</evidence>
<evidence type="ECO:0000313" key="15">
    <source>
        <dbReference type="EMBL" id="CAB3368332.1"/>
    </source>
</evidence>
<reference evidence="15 16" key="1">
    <citation type="submission" date="2020-04" db="EMBL/GenBank/DDBJ databases">
        <authorList>
            <person name="Alioto T."/>
            <person name="Alioto T."/>
            <person name="Gomez Garrido J."/>
        </authorList>
    </citation>
    <scope>NUCLEOTIDE SEQUENCE [LARGE SCALE GENOMIC DNA]</scope>
</reference>
<feature type="transmembrane region" description="Helical" evidence="13">
    <location>
        <begin position="105"/>
        <end position="128"/>
    </location>
</feature>
<evidence type="ECO:0000256" key="4">
    <source>
        <dbReference type="ARBA" id="ARBA00022475"/>
    </source>
</evidence>
<evidence type="ECO:0000256" key="12">
    <source>
        <dbReference type="ARBA" id="ARBA00023303"/>
    </source>
</evidence>
<comment type="subcellular location">
    <subcellularLocation>
        <location evidence="1">Cell membrane</location>
        <topology evidence="1">Multi-pass membrane protein</topology>
    </subcellularLocation>
</comment>
<evidence type="ECO:0000256" key="9">
    <source>
        <dbReference type="ARBA" id="ARBA00023173"/>
    </source>
</evidence>
<keyword evidence="11 13" id="KW-0868">Chloride</keyword>
<dbReference type="GO" id="GO:0005229">
    <property type="term" value="F:intracellularly calcium-gated chloride channel activity"/>
    <property type="evidence" value="ECO:0007669"/>
    <property type="project" value="TreeGrafter"/>
</dbReference>
<feature type="compositionally biased region" description="Basic and acidic residues" evidence="14">
    <location>
        <begin position="352"/>
        <end position="367"/>
    </location>
</feature>
<evidence type="ECO:0000256" key="2">
    <source>
        <dbReference type="ARBA" id="ARBA00009849"/>
    </source>
</evidence>
<name>A0A8S1C8B1_9INSE</name>
<dbReference type="Pfam" id="PF04906">
    <property type="entry name" value="Tweety"/>
    <property type="match status" value="1"/>
</dbReference>
<keyword evidence="3 13" id="KW-0813">Transport</keyword>
<dbReference type="GO" id="GO:0005886">
    <property type="term" value="C:plasma membrane"/>
    <property type="evidence" value="ECO:0007669"/>
    <property type="project" value="UniProtKB-SubCell"/>
</dbReference>
<dbReference type="InterPro" id="IPR006990">
    <property type="entry name" value="Tweety"/>
</dbReference>
<evidence type="ECO:0000256" key="6">
    <source>
        <dbReference type="ARBA" id="ARBA00022989"/>
    </source>
</evidence>
<sequence>MASVASINEVFLSSRNETVLAEQTLNRQNQLGIVISNMLGNCSLAVRSTKNLIGPLKGASLTSFIDVLHLGEIIRWPVTMAVLSLLLVFCFILLFGVVRHARGALIAFSVFGLFAVITTYALSAVYLAGSIALGDFCVAPDPFVEKVLSGQGPSIHREMAHYYIQCDRTATNPLYPRLQTGIRASDDLVSGMSQLNNLIYNLPYVVRPDELVASVNLTKKIFNQLEQKLSCQSINRNYQGAIHGICDLGLMGLLFMLASAAGAGILFTLLVWIDSHTWIYIRKRPDYLQVDEQDPFLAGGPIHQPHHPAAMSSLGRRSQGSYSSTGYFRPRHSRTHTPPPTPPYPGTLNGRHAREEKSGDSSHHSDRFTTMLGPNNGQYATLSKQCKTLESADFY</sequence>
<dbReference type="AlphaFoldDB" id="A0A8S1C8B1"/>
<comment type="caution">
    <text evidence="13">Lacks conserved residue(s) required for the propagation of feature annotation.</text>
</comment>
<evidence type="ECO:0000256" key="8">
    <source>
        <dbReference type="ARBA" id="ARBA00023136"/>
    </source>
</evidence>
<organism evidence="15 16">
    <name type="scientific">Cloeon dipterum</name>
    <dbReference type="NCBI Taxonomy" id="197152"/>
    <lineage>
        <taxon>Eukaryota</taxon>
        <taxon>Metazoa</taxon>
        <taxon>Ecdysozoa</taxon>
        <taxon>Arthropoda</taxon>
        <taxon>Hexapoda</taxon>
        <taxon>Insecta</taxon>
        <taxon>Pterygota</taxon>
        <taxon>Palaeoptera</taxon>
        <taxon>Ephemeroptera</taxon>
        <taxon>Pisciforma</taxon>
        <taxon>Baetidae</taxon>
        <taxon>Cloeon</taxon>
    </lineage>
</organism>
<keyword evidence="9 13" id="KW-0869">Chloride channel</keyword>
<feature type="compositionally biased region" description="Polar residues" evidence="14">
    <location>
        <begin position="315"/>
        <end position="326"/>
    </location>
</feature>
<evidence type="ECO:0000256" key="14">
    <source>
        <dbReference type="SAM" id="MobiDB-lite"/>
    </source>
</evidence>
<keyword evidence="5 13" id="KW-0812">Transmembrane</keyword>
<feature type="transmembrane region" description="Helical" evidence="13">
    <location>
        <begin position="248"/>
        <end position="273"/>
    </location>
</feature>
<dbReference type="PANTHER" id="PTHR12424:SF8">
    <property type="entry name" value="PROTEIN TWEETY"/>
    <property type="match status" value="1"/>
</dbReference>
<dbReference type="GO" id="GO:0034707">
    <property type="term" value="C:chloride channel complex"/>
    <property type="evidence" value="ECO:0007669"/>
    <property type="project" value="UniProtKB-UniRule"/>
</dbReference>
<evidence type="ECO:0000256" key="7">
    <source>
        <dbReference type="ARBA" id="ARBA00023065"/>
    </source>
</evidence>
<evidence type="ECO:0000256" key="1">
    <source>
        <dbReference type="ARBA" id="ARBA00004651"/>
    </source>
</evidence>
<protein>
    <recommendedName>
        <fullName evidence="13">Protein tweety homolog</fullName>
    </recommendedName>
</protein>
<keyword evidence="16" id="KW-1185">Reference proteome</keyword>
<feature type="region of interest" description="Disordered" evidence="14">
    <location>
        <begin position="307"/>
        <end position="376"/>
    </location>
</feature>
<evidence type="ECO:0000256" key="3">
    <source>
        <dbReference type="ARBA" id="ARBA00022448"/>
    </source>
</evidence>
<dbReference type="Proteomes" id="UP000494165">
    <property type="component" value="Unassembled WGS sequence"/>
</dbReference>
<keyword evidence="8 13" id="KW-0472">Membrane</keyword>
<dbReference type="PANTHER" id="PTHR12424">
    <property type="entry name" value="TWEETY-RELATED"/>
    <property type="match status" value="1"/>
</dbReference>
<evidence type="ECO:0000256" key="13">
    <source>
        <dbReference type="RuleBase" id="RU361114"/>
    </source>
</evidence>
<keyword evidence="10" id="KW-0325">Glycoprotein</keyword>
<comment type="function">
    <text evidence="13">Probable chloride channel.</text>
</comment>
<keyword evidence="4" id="KW-1003">Cell membrane</keyword>
<keyword evidence="12 13" id="KW-0407">Ion channel</keyword>
<evidence type="ECO:0000313" key="16">
    <source>
        <dbReference type="Proteomes" id="UP000494165"/>
    </source>
</evidence>
<comment type="caution">
    <text evidence="15">The sequence shown here is derived from an EMBL/GenBank/DDBJ whole genome shotgun (WGS) entry which is preliminary data.</text>
</comment>
<dbReference type="OrthoDB" id="187568at2759"/>
<feature type="transmembrane region" description="Helical" evidence="13">
    <location>
        <begin position="73"/>
        <end position="98"/>
    </location>
</feature>